<reference evidence="1" key="1">
    <citation type="submission" date="2015-09" db="EMBL/GenBank/DDBJ databases">
        <title>Characteristic of cfr-carrying Staphylococci sciuri and Escherichia Coli in the same livestock farm in China.</title>
        <authorList>
            <person name="Liu X.-Q."/>
            <person name="Liu J.-H."/>
            <person name="Zeng Z.-L."/>
        </authorList>
    </citation>
    <scope>NUCLEOTIDE SEQUENCE</scope>
    <source>
        <strain evidence="1">EP28</strain>
        <plasmid evidence="1">pHNEP28_cfr</plasmid>
    </source>
</reference>
<sequence length="107" mass="12244">MTEYQLSLEGNLRLFFAMAIIVCGYGYVIICVFIKDMLAYILMLLGLVGLSSLFSFMVFKDNNMWSGSPDLTLSVITGSFTATVIFYMFYFLNYSFCRIGRDEQKGR</sequence>
<dbReference type="EMBL" id="KT845955">
    <property type="protein sequence ID" value="ALJ52362.1"/>
    <property type="molecule type" value="Genomic_DNA"/>
</dbReference>
<geneLocation type="plasmid" evidence="1">
    <name>pHNEP28_cfr</name>
</geneLocation>
<organism evidence="1">
    <name type="scientific">Escherichia coli</name>
    <dbReference type="NCBI Taxonomy" id="562"/>
    <lineage>
        <taxon>Bacteria</taxon>
        <taxon>Pseudomonadati</taxon>
        <taxon>Pseudomonadota</taxon>
        <taxon>Gammaproteobacteria</taxon>
        <taxon>Enterobacterales</taxon>
        <taxon>Enterobacteriaceae</taxon>
        <taxon>Escherichia</taxon>
    </lineage>
</organism>
<accession>A0A1I7P2T3</accession>
<evidence type="ECO:0000313" key="1">
    <source>
        <dbReference type="EMBL" id="ALJ52362.1"/>
    </source>
</evidence>
<name>A0A1I7P2T3_ECOLX</name>
<dbReference type="AlphaFoldDB" id="A0A1I7P2T3"/>
<protein>
    <submittedName>
        <fullName evidence="1">Uncharacterized protein</fullName>
    </submittedName>
</protein>
<proteinExistence type="predicted"/>
<dbReference type="RefSeq" id="WP_034169358.1">
    <property type="nucleotide sequence ID" value="NZ_AP019677.1"/>
</dbReference>
<keyword evidence="1" id="KW-0614">Plasmid</keyword>